<feature type="region of interest" description="Disordered" evidence="1">
    <location>
        <begin position="1"/>
        <end position="55"/>
    </location>
</feature>
<protein>
    <submittedName>
        <fullName evidence="2">Uncharacterized protein</fullName>
    </submittedName>
</protein>
<dbReference type="Proteomes" id="UP000316184">
    <property type="component" value="Unassembled WGS sequence"/>
</dbReference>
<sequence>MNPETPEADAAEQLRRAEDLPEDDEAGPTETPFDADPADVSEQYRAVPVEDDYDR</sequence>
<accession>A0A561UA05</accession>
<evidence type="ECO:0000313" key="2">
    <source>
        <dbReference type="EMBL" id="TWF96195.1"/>
    </source>
</evidence>
<dbReference type="RefSeq" id="WP_186459421.1">
    <property type="nucleotide sequence ID" value="NZ_VIWX01000002.1"/>
</dbReference>
<reference evidence="2 3" key="1">
    <citation type="submission" date="2019-06" db="EMBL/GenBank/DDBJ databases">
        <title>Sequencing the genomes of 1000 actinobacteria strains.</title>
        <authorList>
            <person name="Klenk H.-P."/>
        </authorList>
    </citation>
    <scope>NUCLEOTIDE SEQUENCE [LARGE SCALE GENOMIC DNA]</scope>
    <source>
        <strain evidence="2 3">DSM 46699</strain>
    </source>
</reference>
<evidence type="ECO:0000313" key="3">
    <source>
        <dbReference type="Proteomes" id="UP000316184"/>
    </source>
</evidence>
<dbReference type="EMBL" id="VIWX01000002">
    <property type="protein sequence ID" value="TWF96195.1"/>
    <property type="molecule type" value="Genomic_DNA"/>
</dbReference>
<keyword evidence="3" id="KW-1185">Reference proteome</keyword>
<name>A0A561UA05_9PSEU</name>
<feature type="compositionally biased region" description="Acidic residues" evidence="1">
    <location>
        <begin position="1"/>
        <end position="10"/>
    </location>
</feature>
<gene>
    <name evidence="2" type="ORF">FHU35_121196</name>
</gene>
<evidence type="ECO:0000256" key="1">
    <source>
        <dbReference type="SAM" id="MobiDB-lite"/>
    </source>
</evidence>
<comment type="caution">
    <text evidence="2">The sequence shown here is derived from an EMBL/GenBank/DDBJ whole genome shotgun (WGS) entry which is preliminary data.</text>
</comment>
<dbReference type="AlphaFoldDB" id="A0A561UA05"/>
<proteinExistence type="predicted"/>
<organism evidence="2 3">
    <name type="scientific">Saccharopolyspora dendranthemae</name>
    <dbReference type="NCBI Taxonomy" id="1181886"/>
    <lineage>
        <taxon>Bacteria</taxon>
        <taxon>Bacillati</taxon>
        <taxon>Actinomycetota</taxon>
        <taxon>Actinomycetes</taxon>
        <taxon>Pseudonocardiales</taxon>
        <taxon>Pseudonocardiaceae</taxon>
        <taxon>Saccharopolyspora</taxon>
    </lineage>
</organism>